<sequence length="418" mass="48134">MILCYLKPRRHANFACGEEHMSVAFFCEELANIKSLRAVVGVNAKNVNIQEQVSLKDNTLLVGNAPVICFNTNNLQVDPRLLLMTPQASPTMSIVEAKMTVSDSSSMDNMDDDLKIWWPVKQLETMQGFTCRTCNTRLATTSGFRCKALPSEHWYELVECWICHETKPEEHRSRMQPITARTQTLLAGTTYILLHPDDLMNDQQQVSVAMDETTSLSPDKWTISRQWIPVQCKQCQSPLGEGQYDKADDNTISLLGVKLYKYCISPIPKETTLPTFLDFFTFDLLDAVKAHATYRFVIQSREDRKVHFLLWMFSWNTRIIYNKGFEDQVTMRSDEIHDKKVMKVLYLDCTQSSDTVDNHIEAWKKDKSADHLMYPTSCCKLVLESLEQSTQILPPYMRTINNPVMKLQHNFSVGFLER</sequence>
<dbReference type="GO" id="GO:0031624">
    <property type="term" value="F:ubiquitin conjugating enzyme binding"/>
    <property type="evidence" value="ECO:0007669"/>
    <property type="project" value="TreeGrafter"/>
</dbReference>
<protein>
    <recommendedName>
        <fullName evidence="2">Ubiquitin-conjugating enzyme E2C-binding protein</fullName>
    </recommendedName>
</protein>
<dbReference type="Pfam" id="PF09814">
    <property type="entry name" value="HECT_2"/>
    <property type="match status" value="1"/>
</dbReference>
<dbReference type="GO" id="GO:0005829">
    <property type="term" value="C:cytosol"/>
    <property type="evidence" value="ECO:0007669"/>
    <property type="project" value="TreeGrafter"/>
</dbReference>
<organism evidence="1">
    <name type="scientific">Lichtheimia ramosa</name>
    <dbReference type="NCBI Taxonomy" id="688394"/>
    <lineage>
        <taxon>Eukaryota</taxon>
        <taxon>Fungi</taxon>
        <taxon>Fungi incertae sedis</taxon>
        <taxon>Mucoromycota</taxon>
        <taxon>Mucoromycotina</taxon>
        <taxon>Mucoromycetes</taxon>
        <taxon>Mucorales</taxon>
        <taxon>Lichtheimiaceae</taxon>
        <taxon>Lichtheimia</taxon>
    </lineage>
</organism>
<dbReference type="PANTHER" id="PTHR31531:SF2">
    <property type="entry name" value="E3 UBIQUITIN-PROTEIN LIGASE E3D"/>
    <property type="match status" value="1"/>
</dbReference>
<name>A0A077WET5_9FUNG</name>
<dbReference type="GO" id="GO:0043161">
    <property type="term" value="P:proteasome-mediated ubiquitin-dependent protein catabolic process"/>
    <property type="evidence" value="ECO:0007669"/>
    <property type="project" value="TreeGrafter"/>
</dbReference>
<dbReference type="GO" id="GO:0005634">
    <property type="term" value="C:nucleus"/>
    <property type="evidence" value="ECO:0007669"/>
    <property type="project" value="TreeGrafter"/>
</dbReference>
<dbReference type="GO" id="GO:0000209">
    <property type="term" value="P:protein polyubiquitination"/>
    <property type="evidence" value="ECO:0007669"/>
    <property type="project" value="TreeGrafter"/>
</dbReference>
<reference evidence="1" key="1">
    <citation type="journal article" date="2014" name="Genome Announc.">
        <title>De novo whole-genome sequence and genome annotation of Lichtheimia ramosa.</title>
        <authorList>
            <person name="Linde J."/>
            <person name="Schwartze V."/>
            <person name="Binder U."/>
            <person name="Lass-Florl C."/>
            <person name="Voigt K."/>
            <person name="Horn F."/>
        </authorList>
    </citation>
    <scope>NUCLEOTIDE SEQUENCE</scope>
    <source>
        <strain evidence="1">JMRC FSU:6197</strain>
    </source>
</reference>
<dbReference type="PANTHER" id="PTHR31531">
    <property type="entry name" value="E3 UBIQUITIN-PROTEIN LIGASE E3D FAMILY MEMBER"/>
    <property type="match status" value="1"/>
</dbReference>
<dbReference type="InterPro" id="IPR019193">
    <property type="entry name" value="UBQ-conj_enz_E2-bd_prot"/>
</dbReference>
<dbReference type="GO" id="GO:0061630">
    <property type="term" value="F:ubiquitin protein ligase activity"/>
    <property type="evidence" value="ECO:0007669"/>
    <property type="project" value="TreeGrafter"/>
</dbReference>
<dbReference type="GO" id="GO:0030332">
    <property type="term" value="F:cyclin binding"/>
    <property type="evidence" value="ECO:0007669"/>
    <property type="project" value="TreeGrafter"/>
</dbReference>
<accession>A0A077WET5</accession>
<evidence type="ECO:0000313" key="1">
    <source>
        <dbReference type="EMBL" id="CDS05633.1"/>
    </source>
</evidence>
<dbReference type="AlphaFoldDB" id="A0A077WET5"/>
<dbReference type="OrthoDB" id="66510at2759"/>
<evidence type="ECO:0008006" key="2">
    <source>
        <dbReference type="Google" id="ProtNLM"/>
    </source>
</evidence>
<dbReference type="EMBL" id="LK023317">
    <property type="protein sequence ID" value="CDS05633.1"/>
    <property type="molecule type" value="Genomic_DNA"/>
</dbReference>
<gene>
    <name evidence="1" type="ORF">LRAMOSA08161</name>
</gene>
<dbReference type="GO" id="GO:0000151">
    <property type="term" value="C:ubiquitin ligase complex"/>
    <property type="evidence" value="ECO:0007669"/>
    <property type="project" value="TreeGrafter"/>
</dbReference>
<dbReference type="GO" id="GO:0006513">
    <property type="term" value="P:protein monoubiquitination"/>
    <property type="evidence" value="ECO:0007669"/>
    <property type="project" value="TreeGrafter"/>
</dbReference>
<dbReference type="GO" id="GO:0051865">
    <property type="term" value="P:protein autoubiquitination"/>
    <property type="evidence" value="ECO:0007669"/>
    <property type="project" value="TreeGrafter"/>
</dbReference>
<proteinExistence type="predicted"/>